<reference evidence="5 6" key="1">
    <citation type="submission" date="2019-04" db="EMBL/GenBank/DDBJ databases">
        <authorList>
            <person name="Dong K."/>
        </authorList>
    </citation>
    <scope>NUCLEOTIDE SEQUENCE [LARGE SCALE GENOMIC DNA]</scope>
    <source>
        <strain evidence="6">dk3543</strain>
    </source>
</reference>
<sequence>MRLTNVAHLRLPFGRLLGYDVTVSEPGRALPVSFDQALHVGAGDRPGSWMALSFKLPEAVALDDLATAWLAVVARHGTLRTVFSPGEDGADGPALHEVEVGPGAWVEHPIAPGQAVNAALRDVLDAACTPHARPSHRICVLETAAGPTVVVGADHAHTDMWSMLVIARDLLTSLAAVESGAKPALPPTPTFAEHTQSLRDRPAAPEEVRRRWAEIITDGGGVMPCFPMPLGEVTTLQRERVEVRDVLDVDDCAAFSAEARDRGVSTLALVVSSMTEVTQELAAQPLRAVFPVHSRYEPTWHDSVGWFITNSVLESHDPEPRACAAAVKEAVHLGSSPLADVLAPWGGMPMAPGMFAISWLDLRRLPVRVDAAGLEAQYVGAEILTDGVMLWFILDEAGLHLRCRYPDTDEARRNVGAWLDALVAHVGAHARESAGRRLVVDGEVFRVQRARRTEVGTLVALLADDPIGATREGAELPRYEAAYDAITRDSSHYLAVVRDAHDEVAGTMQLTIVPGLSRGGATRLQVEGVRVAAAHRGRGLGTAMLGWAHDHGAAHGATLAQLTTDLARTEARAFYTRLGYEESHAGLKRAL</sequence>
<dbReference type="InterPro" id="IPR016181">
    <property type="entry name" value="Acyl_CoA_acyltransferase"/>
</dbReference>
<keyword evidence="2" id="KW-0012">Acyltransferase</keyword>
<dbReference type="InterPro" id="IPR023213">
    <property type="entry name" value="CAT-like_dom_sf"/>
</dbReference>
<dbReference type="Gene3D" id="3.40.630.30">
    <property type="match status" value="1"/>
</dbReference>
<dbReference type="AlphaFoldDB" id="A0A4U2YTB5"/>
<dbReference type="PANTHER" id="PTHR43877:SF2">
    <property type="entry name" value="AMINOALKYLPHOSPHONATE N-ACETYLTRANSFERASE-RELATED"/>
    <property type="match status" value="1"/>
</dbReference>
<name>A0A4U2YTB5_9ACTN</name>
<dbReference type="InterPro" id="IPR000182">
    <property type="entry name" value="GNAT_dom"/>
</dbReference>
<dbReference type="InterPro" id="IPR001242">
    <property type="entry name" value="Condensation_dom"/>
</dbReference>
<dbReference type="InterPro" id="IPR050832">
    <property type="entry name" value="Bact_Acetyltransf"/>
</dbReference>
<keyword evidence="6" id="KW-1185">Reference proteome</keyword>
<protein>
    <submittedName>
        <fullName evidence="5">GNAT family N-acetyltransferase</fullName>
    </submittedName>
</protein>
<dbReference type="SUPFAM" id="SSF55729">
    <property type="entry name" value="Acyl-CoA N-acyltransferases (Nat)"/>
    <property type="match status" value="1"/>
</dbReference>
<evidence type="ECO:0000256" key="1">
    <source>
        <dbReference type="ARBA" id="ARBA00022679"/>
    </source>
</evidence>
<dbReference type="Proteomes" id="UP000307808">
    <property type="component" value="Unassembled WGS sequence"/>
</dbReference>
<evidence type="ECO:0000259" key="4">
    <source>
        <dbReference type="PROSITE" id="PS51186"/>
    </source>
</evidence>
<dbReference type="RefSeq" id="WP_137064529.1">
    <property type="nucleotide sequence ID" value="NZ_CP040748.1"/>
</dbReference>
<keyword evidence="1 5" id="KW-0808">Transferase</keyword>
<comment type="caution">
    <text evidence="5">The sequence shown here is derived from an EMBL/GenBank/DDBJ whole genome shotgun (WGS) entry which is preliminary data.</text>
</comment>
<dbReference type="GO" id="GO:0016747">
    <property type="term" value="F:acyltransferase activity, transferring groups other than amino-acyl groups"/>
    <property type="evidence" value="ECO:0007669"/>
    <property type="project" value="InterPro"/>
</dbReference>
<gene>
    <name evidence="5" type="ORF">FC770_02500</name>
</gene>
<evidence type="ECO:0000256" key="3">
    <source>
        <dbReference type="SAM" id="MobiDB-lite"/>
    </source>
</evidence>
<dbReference type="Gene3D" id="3.30.559.10">
    <property type="entry name" value="Chloramphenicol acetyltransferase-like domain"/>
    <property type="match status" value="1"/>
</dbReference>
<accession>A0A4U2YTB5</accession>
<dbReference type="CDD" id="cd04301">
    <property type="entry name" value="NAT_SF"/>
    <property type="match status" value="1"/>
</dbReference>
<proteinExistence type="predicted"/>
<dbReference type="PANTHER" id="PTHR43877">
    <property type="entry name" value="AMINOALKYLPHOSPHONATE N-ACETYLTRANSFERASE-RELATED-RELATED"/>
    <property type="match status" value="1"/>
</dbReference>
<feature type="domain" description="N-acetyltransferase" evidence="4">
    <location>
        <begin position="445"/>
        <end position="591"/>
    </location>
</feature>
<evidence type="ECO:0000313" key="6">
    <source>
        <dbReference type="Proteomes" id="UP000307808"/>
    </source>
</evidence>
<evidence type="ECO:0000256" key="2">
    <source>
        <dbReference type="ARBA" id="ARBA00023315"/>
    </source>
</evidence>
<dbReference type="PROSITE" id="PS51186">
    <property type="entry name" value="GNAT"/>
    <property type="match status" value="1"/>
</dbReference>
<dbReference type="Pfam" id="PF00668">
    <property type="entry name" value="Condensation"/>
    <property type="match status" value="1"/>
</dbReference>
<dbReference type="GO" id="GO:0008610">
    <property type="term" value="P:lipid biosynthetic process"/>
    <property type="evidence" value="ECO:0007669"/>
    <property type="project" value="UniProtKB-ARBA"/>
</dbReference>
<dbReference type="SUPFAM" id="SSF52777">
    <property type="entry name" value="CoA-dependent acyltransferases"/>
    <property type="match status" value="2"/>
</dbReference>
<dbReference type="OrthoDB" id="9789603at2"/>
<dbReference type="Pfam" id="PF00583">
    <property type="entry name" value="Acetyltransf_1"/>
    <property type="match status" value="1"/>
</dbReference>
<evidence type="ECO:0000313" key="5">
    <source>
        <dbReference type="EMBL" id="TKI64065.1"/>
    </source>
</evidence>
<dbReference type="EMBL" id="SZPY01000001">
    <property type="protein sequence ID" value="TKI64065.1"/>
    <property type="molecule type" value="Genomic_DNA"/>
</dbReference>
<feature type="region of interest" description="Disordered" evidence="3">
    <location>
        <begin position="182"/>
        <end position="204"/>
    </location>
</feature>
<organism evidence="5 6">
    <name type="scientific">Nocardioides jishulii</name>
    <dbReference type="NCBI Taxonomy" id="2575440"/>
    <lineage>
        <taxon>Bacteria</taxon>
        <taxon>Bacillati</taxon>
        <taxon>Actinomycetota</taxon>
        <taxon>Actinomycetes</taxon>
        <taxon>Propionibacteriales</taxon>
        <taxon>Nocardioidaceae</taxon>
        <taxon>Nocardioides</taxon>
    </lineage>
</organism>